<evidence type="ECO:0000259" key="6">
    <source>
        <dbReference type="Pfam" id="PF00441"/>
    </source>
</evidence>
<keyword evidence="4 5" id="KW-0274">FAD</keyword>
<dbReference type="CDD" id="cd01158">
    <property type="entry name" value="SCAD_SBCAD"/>
    <property type="match status" value="1"/>
</dbReference>
<evidence type="ECO:0000259" key="7">
    <source>
        <dbReference type="Pfam" id="PF02770"/>
    </source>
</evidence>
<evidence type="ECO:0000256" key="3">
    <source>
        <dbReference type="ARBA" id="ARBA00022630"/>
    </source>
</evidence>
<proteinExistence type="inferred from homology"/>
<dbReference type="InterPro" id="IPR013786">
    <property type="entry name" value="AcylCoA_DH/ox_N"/>
</dbReference>
<evidence type="ECO:0000256" key="5">
    <source>
        <dbReference type="RuleBase" id="RU362125"/>
    </source>
</evidence>
<dbReference type="SUPFAM" id="SSF47203">
    <property type="entry name" value="Acyl-CoA dehydrogenase C-terminal domain-like"/>
    <property type="match status" value="1"/>
</dbReference>
<comment type="cofactor">
    <cofactor evidence="1 5">
        <name>FAD</name>
        <dbReference type="ChEBI" id="CHEBI:57692"/>
    </cofactor>
</comment>
<dbReference type="EMBL" id="JAUSTP010000007">
    <property type="protein sequence ID" value="MDQ0189461.1"/>
    <property type="molecule type" value="Genomic_DNA"/>
</dbReference>
<dbReference type="InterPro" id="IPR006091">
    <property type="entry name" value="Acyl-CoA_Oxase/DH_mid-dom"/>
</dbReference>
<feature type="domain" description="Acyl-CoA dehydrogenase/oxidase N-terminal" evidence="8">
    <location>
        <begin position="6"/>
        <end position="118"/>
    </location>
</feature>
<reference evidence="9 10" key="1">
    <citation type="submission" date="2023-07" db="EMBL/GenBank/DDBJ databases">
        <title>Genomic Encyclopedia of Type Strains, Phase IV (KMG-IV): sequencing the most valuable type-strain genomes for metagenomic binning, comparative biology and taxonomic classification.</title>
        <authorList>
            <person name="Goeker M."/>
        </authorList>
    </citation>
    <scope>NUCLEOTIDE SEQUENCE [LARGE SCALE GENOMIC DNA]</scope>
    <source>
        <strain evidence="9 10">DSM 4006</strain>
    </source>
</reference>
<dbReference type="SUPFAM" id="SSF56645">
    <property type="entry name" value="Acyl-CoA dehydrogenase NM domain-like"/>
    <property type="match status" value="1"/>
</dbReference>
<comment type="similarity">
    <text evidence="2 5">Belongs to the acyl-CoA dehydrogenase family.</text>
</comment>
<organism evidence="9 10">
    <name type="scientific">Alicyclobacillus cycloheptanicus</name>
    <dbReference type="NCBI Taxonomy" id="1457"/>
    <lineage>
        <taxon>Bacteria</taxon>
        <taxon>Bacillati</taxon>
        <taxon>Bacillota</taxon>
        <taxon>Bacilli</taxon>
        <taxon>Bacillales</taxon>
        <taxon>Alicyclobacillaceae</taxon>
        <taxon>Alicyclobacillus</taxon>
    </lineage>
</organism>
<dbReference type="Gene3D" id="1.20.140.10">
    <property type="entry name" value="Butyryl-CoA Dehydrogenase, subunit A, domain 3"/>
    <property type="match status" value="1"/>
</dbReference>
<evidence type="ECO:0000256" key="1">
    <source>
        <dbReference type="ARBA" id="ARBA00001974"/>
    </source>
</evidence>
<evidence type="ECO:0000256" key="2">
    <source>
        <dbReference type="ARBA" id="ARBA00009347"/>
    </source>
</evidence>
<feature type="domain" description="Acyl-CoA dehydrogenase/oxidase C-terminal" evidence="6">
    <location>
        <begin position="229"/>
        <end position="377"/>
    </location>
</feature>
<dbReference type="Gene3D" id="1.10.540.10">
    <property type="entry name" value="Acyl-CoA dehydrogenase/oxidase, N-terminal domain"/>
    <property type="match status" value="1"/>
</dbReference>
<dbReference type="Gene3D" id="2.40.110.10">
    <property type="entry name" value="Butyryl-CoA Dehydrogenase, subunit A, domain 2"/>
    <property type="match status" value="1"/>
</dbReference>
<dbReference type="InterPro" id="IPR006089">
    <property type="entry name" value="Acyl-CoA_DH_CS"/>
</dbReference>
<sequence>MDFEFTPEQKELIQVVRDFATNVIAKRAAEIDETDQFPRDIISEMGKLGIMGLPIPEEWGGVGADFPSYIAAIEEIAYASAAVGVILAVHTSVGTFPILYFGTQAQKERYLPKLASGEWIGAFALTEPGAGTDAASIRTRAVRQGDKYILNGSKIFITNAGEAGVYCVFAVTDPTKGARGVTAFLVEPGMPGFRVGKKERKMGLNGSNTCELLFEDAEVPVENRLGEEGQGFSIAMRLLDGGRIGIAAQALGIARAAFDAANAHVHSRKQFGQELAGFQGVQFMLADMATKIQAARWLTYHAAALKQQDRKCTREASMAKLFASDTAMQVTTDAVQLFGGYGYIKDFPVERYMRDAKITQIYEGSNQIQRVVIARQLNDVKRI</sequence>
<keyword evidence="10" id="KW-1185">Reference proteome</keyword>
<name>A0ABT9XGN2_9BACL</name>
<evidence type="ECO:0000313" key="9">
    <source>
        <dbReference type="EMBL" id="MDQ0189461.1"/>
    </source>
</evidence>
<accession>A0ABT9XGN2</accession>
<dbReference type="InterPro" id="IPR046373">
    <property type="entry name" value="Acyl-CoA_Oxase/DH_mid-dom_sf"/>
</dbReference>
<feature type="domain" description="Acyl-CoA oxidase/dehydrogenase middle" evidence="7">
    <location>
        <begin position="122"/>
        <end position="216"/>
    </location>
</feature>
<keyword evidence="5" id="KW-0560">Oxidoreductase</keyword>
<evidence type="ECO:0000313" key="10">
    <source>
        <dbReference type="Proteomes" id="UP001232973"/>
    </source>
</evidence>
<dbReference type="Pfam" id="PF02771">
    <property type="entry name" value="Acyl-CoA_dh_N"/>
    <property type="match status" value="1"/>
</dbReference>
<comment type="caution">
    <text evidence="9">The sequence shown here is derived from an EMBL/GenBank/DDBJ whole genome shotgun (WGS) entry which is preliminary data.</text>
</comment>
<dbReference type="Pfam" id="PF02770">
    <property type="entry name" value="Acyl-CoA_dh_M"/>
    <property type="match status" value="1"/>
</dbReference>
<dbReference type="PANTHER" id="PTHR43884:SF12">
    <property type="entry name" value="ISOVALERYL-COA DEHYDROGENASE, MITOCHONDRIAL-RELATED"/>
    <property type="match status" value="1"/>
</dbReference>
<dbReference type="PROSITE" id="PS00072">
    <property type="entry name" value="ACYL_COA_DH_1"/>
    <property type="match status" value="1"/>
</dbReference>
<dbReference type="PANTHER" id="PTHR43884">
    <property type="entry name" value="ACYL-COA DEHYDROGENASE"/>
    <property type="match status" value="1"/>
</dbReference>
<dbReference type="PROSITE" id="PS00073">
    <property type="entry name" value="ACYL_COA_DH_2"/>
    <property type="match status" value="1"/>
</dbReference>
<dbReference type="Proteomes" id="UP001232973">
    <property type="component" value="Unassembled WGS sequence"/>
</dbReference>
<dbReference type="InterPro" id="IPR036250">
    <property type="entry name" value="AcylCo_DH-like_C"/>
</dbReference>
<protein>
    <submittedName>
        <fullName evidence="9">Alkylation response protein AidB-like acyl-CoA dehydrogenase</fullName>
    </submittedName>
</protein>
<dbReference type="InterPro" id="IPR009100">
    <property type="entry name" value="AcylCoA_DH/oxidase_NM_dom_sf"/>
</dbReference>
<keyword evidence="3 5" id="KW-0285">Flavoprotein</keyword>
<evidence type="ECO:0000256" key="4">
    <source>
        <dbReference type="ARBA" id="ARBA00022827"/>
    </source>
</evidence>
<dbReference type="RefSeq" id="WP_274457121.1">
    <property type="nucleotide sequence ID" value="NZ_CP067097.1"/>
</dbReference>
<dbReference type="InterPro" id="IPR037069">
    <property type="entry name" value="AcylCoA_DH/ox_N_sf"/>
</dbReference>
<dbReference type="PIRSF" id="PIRSF016578">
    <property type="entry name" value="HsaA"/>
    <property type="match status" value="1"/>
</dbReference>
<dbReference type="Pfam" id="PF00441">
    <property type="entry name" value="Acyl-CoA_dh_1"/>
    <property type="match status" value="1"/>
</dbReference>
<gene>
    <name evidence="9" type="ORF">J2S03_001293</name>
</gene>
<evidence type="ECO:0000259" key="8">
    <source>
        <dbReference type="Pfam" id="PF02771"/>
    </source>
</evidence>
<dbReference type="InterPro" id="IPR009075">
    <property type="entry name" value="AcylCo_DH/oxidase_C"/>
</dbReference>